<proteinExistence type="predicted"/>
<keyword evidence="1" id="KW-0732">Signal</keyword>
<protein>
    <submittedName>
        <fullName evidence="2">DUF1501 domain-containing protein</fullName>
    </submittedName>
</protein>
<dbReference type="InterPro" id="IPR010869">
    <property type="entry name" value="DUF1501"/>
</dbReference>
<feature type="chain" id="PRO_5047116367" evidence="1">
    <location>
        <begin position="28"/>
        <end position="472"/>
    </location>
</feature>
<dbReference type="RefSeq" id="WP_277418319.1">
    <property type="nucleotide sequence ID" value="NZ_CP119083.1"/>
</dbReference>
<dbReference type="InterPro" id="IPR006311">
    <property type="entry name" value="TAT_signal"/>
</dbReference>
<keyword evidence="3" id="KW-1185">Reference proteome</keyword>
<evidence type="ECO:0000313" key="2">
    <source>
        <dbReference type="EMBL" id="WEF35671.1"/>
    </source>
</evidence>
<evidence type="ECO:0000256" key="1">
    <source>
        <dbReference type="SAM" id="SignalP"/>
    </source>
</evidence>
<dbReference type="PANTHER" id="PTHR43737">
    <property type="entry name" value="BLL7424 PROTEIN"/>
    <property type="match status" value="1"/>
</dbReference>
<gene>
    <name evidence="2" type="ORF">PX653_13270</name>
</gene>
<dbReference type="Pfam" id="PF07394">
    <property type="entry name" value="DUF1501"/>
    <property type="match status" value="1"/>
</dbReference>
<name>A0ABY8BI75_9BURK</name>
<dbReference type="EMBL" id="CP119083">
    <property type="protein sequence ID" value="WEF35671.1"/>
    <property type="molecule type" value="Genomic_DNA"/>
</dbReference>
<sequence>MELNSSRRRFLGSALSLAGGSAMPLLAGLGASANANAASDYKALVCVFMNGGNDAYNTVLATDPDSWSQYQRYRSTSNTASISLPAATSNGGVQRIYPTTIQNGRNFGLHPALGPLRLMFDVGRAAVVANVGTLVQPTSIAEYRNGTALLPRELFSHNDQQSVWQSSQPEGASYGWGGRIGDLVAAGNSKNTFTCISTAENAVFVSGRTMTQYQLSPAGVPSVLSMNGTLFGAHNHPLAAVIAPSSRNLIENEYSAVTRRALETQSVLAAAMAADGAGGIPAPSLYISPITGARSVNPLAVQLQTVARVIAGRRTLGVKRQVFYVSLSGFDTHANQKTRHSELMGKLAHALAYFDQITGNLMGVNMREQVTAFTASDFGRTLVSNGDGTDHGWGGHHFVVGGAVRGHDVYGYFPQIGLQHGQDVGNGALLPNISVDQYGATLARWFGVPPGHLDDVFPNLKNFSTRNLGFMG</sequence>
<organism evidence="2 3">
    <name type="scientific">Pseudoduganella chitinolytica</name>
    <dbReference type="NCBI Taxonomy" id="34070"/>
    <lineage>
        <taxon>Bacteria</taxon>
        <taxon>Pseudomonadati</taxon>
        <taxon>Pseudomonadota</taxon>
        <taxon>Betaproteobacteria</taxon>
        <taxon>Burkholderiales</taxon>
        <taxon>Oxalobacteraceae</taxon>
        <taxon>Telluria group</taxon>
        <taxon>Pseudoduganella</taxon>
    </lineage>
</organism>
<evidence type="ECO:0000313" key="3">
    <source>
        <dbReference type="Proteomes" id="UP001216510"/>
    </source>
</evidence>
<dbReference type="PANTHER" id="PTHR43737:SF1">
    <property type="entry name" value="DUF1501 DOMAIN-CONTAINING PROTEIN"/>
    <property type="match status" value="1"/>
</dbReference>
<feature type="signal peptide" evidence="1">
    <location>
        <begin position="1"/>
        <end position="27"/>
    </location>
</feature>
<dbReference type="PROSITE" id="PS51318">
    <property type="entry name" value="TAT"/>
    <property type="match status" value="1"/>
</dbReference>
<accession>A0ABY8BI75</accession>
<dbReference type="Proteomes" id="UP001216510">
    <property type="component" value="Chromosome"/>
</dbReference>
<reference evidence="2 3" key="1">
    <citation type="submission" date="2023-02" db="EMBL/GenBank/DDBJ databases">
        <title>Gemone sequence of Telluria chitinolytica ACM 3522T.</title>
        <authorList>
            <person name="Frediansyah A."/>
            <person name="Miess H."/>
            <person name="Gross H."/>
        </authorList>
    </citation>
    <scope>NUCLEOTIDE SEQUENCE [LARGE SCALE GENOMIC DNA]</scope>
    <source>
        <strain evidence="2 3">ACM 3522</strain>
    </source>
</reference>